<accession>A0A5N7BQQ8</accession>
<proteinExistence type="predicted"/>
<dbReference type="EMBL" id="ML736153">
    <property type="protein sequence ID" value="KAE8383827.1"/>
    <property type="molecule type" value="Genomic_DNA"/>
</dbReference>
<dbReference type="AlphaFoldDB" id="A0A5N7BQQ8"/>
<dbReference type="Gene3D" id="3.50.50.60">
    <property type="entry name" value="FAD/NAD(P)-binding domain"/>
    <property type="match status" value="1"/>
</dbReference>
<feature type="region of interest" description="Disordered" evidence="1">
    <location>
        <begin position="1"/>
        <end position="40"/>
    </location>
</feature>
<dbReference type="InterPro" id="IPR006076">
    <property type="entry name" value="FAD-dep_OxRdtase"/>
</dbReference>
<evidence type="ECO:0000259" key="2">
    <source>
        <dbReference type="Pfam" id="PF01266"/>
    </source>
</evidence>
<reference evidence="3 4" key="1">
    <citation type="submission" date="2019-04" db="EMBL/GenBank/DDBJ databases">
        <title>Friends and foes A comparative genomics studyof 23 Aspergillus species from section Flavi.</title>
        <authorList>
            <consortium name="DOE Joint Genome Institute"/>
            <person name="Kjaerbolling I."/>
            <person name="Vesth T."/>
            <person name="Frisvad J.C."/>
            <person name="Nybo J.L."/>
            <person name="Theobald S."/>
            <person name="Kildgaard S."/>
            <person name="Isbrandt T."/>
            <person name="Kuo A."/>
            <person name="Sato A."/>
            <person name="Lyhne E.K."/>
            <person name="Kogle M.E."/>
            <person name="Wiebenga A."/>
            <person name="Kun R.S."/>
            <person name="Lubbers R.J."/>
            <person name="Makela M.R."/>
            <person name="Barry K."/>
            <person name="Chovatia M."/>
            <person name="Clum A."/>
            <person name="Daum C."/>
            <person name="Haridas S."/>
            <person name="He G."/>
            <person name="LaButti K."/>
            <person name="Lipzen A."/>
            <person name="Mondo S."/>
            <person name="Riley R."/>
            <person name="Salamov A."/>
            <person name="Simmons B.A."/>
            <person name="Magnuson J.K."/>
            <person name="Henrissat B."/>
            <person name="Mortensen U.H."/>
            <person name="Larsen T.O."/>
            <person name="Devries R.P."/>
            <person name="Grigoriev I.V."/>
            <person name="Machida M."/>
            <person name="Baker S.E."/>
            <person name="Andersen M.R."/>
        </authorList>
    </citation>
    <scope>NUCLEOTIDE SEQUENCE [LARGE SCALE GENOMIC DNA]</scope>
    <source>
        <strain evidence="3 4">IBT 29228</strain>
    </source>
</reference>
<keyword evidence="4" id="KW-1185">Reference proteome</keyword>
<evidence type="ECO:0000313" key="3">
    <source>
        <dbReference type="EMBL" id="KAE8383827.1"/>
    </source>
</evidence>
<dbReference type="PANTHER" id="PTHR13847:SF213">
    <property type="entry name" value="DEPENDENT OXIDOREDUCTASE, PUTATIVE-RELATED"/>
    <property type="match status" value="1"/>
</dbReference>
<dbReference type="SUPFAM" id="SSF51905">
    <property type="entry name" value="FAD/NAD(P)-binding domain"/>
    <property type="match status" value="1"/>
</dbReference>
<dbReference type="Pfam" id="PF01266">
    <property type="entry name" value="DAO"/>
    <property type="match status" value="1"/>
</dbReference>
<dbReference type="InterPro" id="IPR036188">
    <property type="entry name" value="FAD/NAD-bd_sf"/>
</dbReference>
<dbReference type="Proteomes" id="UP000326198">
    <property type="component" value="Unassembled WGS sequence"/>
</dbReference>
<feature type="compositionally biased region" description="Polar residues" evidence="1">
    <location>
        <begin position="21"/>
        <end position="40"/>
    </location>
</feature>
<dbReference type="OrthoDB" id="512662at2759"/>
<organism evidence="3 4">
    <name type="scientific">Aspergillus bertholletiae</name>
    <dbReference type="NCBI Taxonomy" id="1226010"/>
    <lineage>
        <taxon>Eukaryota</taxon>
        <taxon>Fungi</taxon>
        <taxon>Dikarya</taxon>
        <taxon>Ascomycota</taxon>
        <taxon>Pezizomycotina</taxon>
        <taxon>Eurotiomycetes</taxon>
        <taxon>Eurotiomycetidae</taxon>
        <taxon>Eurotiales</taxon>
        <taxon>Aspergillaceae</taxon>
        <taxon>Aspergillus</taxon>
        <taxon>Aspergillus subgen. Circumdati</taxon>
    </lineage>
</organism>
<dbReference type="PANTHER" id="PTHR13847">
    <property type="entry name" value="SARCOSINE DEHYDROGENASE-RELATED"/>
    <property type="match status" value="1"/>
</dbReference>
<protein>
    <submittedName>
        <fullName evidence="3">FAD dependent oxidoreductase</fullName>
    </submittedName>
</protein>
<name>A0A5N7BQQ8_9EURO</name>
<evidence type="ECO:0000256" key="1">
    <source>
        <dbReference type="SAM" id="MobiDB-lite"/>
    </source>
</evidence>
<dbReference type="GO" id="GO:0005737">
    <property type="term" value="C:cytoplasm"/>
    <property type="evidence" value="ECO:0007669"/>
    <property type="project" value="TreeGrafter"/>
</dbReference>
<feature type="compositionally biased region" description="Polar residues" evidence="1">
    <location>
        <begin position="1"/>
        <end position="11"/>
    </location>
</feature>
<feature type="domain" description="FAD dependent oxidoreductase" evidence="2">
    <location>
        <begin position="46"/>
        <end position="437"/>
    </location>
</feature>
<gene>
    <name evidence="3" type="ORF">BDV26DRAFT_277059</name>
</gene>
<sequence length="476" mass="52205">MQTPSLKSLLTQDPGVPNPNPTSSYWQTPPHSLSDTQSPSLPGRTDIAIIGSGITGLSVLLTLLDEHPDLNITVLEARALCSGATGRNGGQLAANAGEEYLHLVEGFGRQGAGEIVRFTFENLRRMRELVRRFAVEESEVQEVTKVRVFLEEGGFERFKEGVEALERDLPDFKEVYTVLDREVLKREYDLDGAGGALLPAGTIWPYRLVTKIFGCLLERYAHRLNIETHTPVTSIAFDVTNPSHPYILHTPRGNLRATQIAHCTNGHVGHLLPGLRGPIYPFKGTMTVQDAGSTMSNRGGDTSWGFHYPVIYEKQSGRYAAGLYYLMQNTKTGLFFFGGEDTQIDHCLSADDSLVKEGSVKHLQEKLPHFLGYDGPEQWTLASGWSGIMGFSADGLPVVGRAEASMTGRHGEGEYLAAAFNGYGMANCLLAGEALAKIMIGKDVGTWLPKAYRIHETRLKEPLTVGHAIESFEKDA</sequence>
<dbReference type="Gene3D" id="3.30.9.10">
    <property type="entry name" value="D-Amino Acid Oxidase, subunit A, domain 2"/>
    <property type="match status" value="1"/>
</dbReference>
<evidence type="ECO:0000313" key="4">
    <source>
        <dbReference type="Proteomes" id="UP000326198"/>
    </source>
</evidence>